<dbReference type="Gene3D" id="1.10.340.30">
    <property type="entry name" value="Hypothetical protein, domain 2"/>
    <property type="match status" value="1"/>
</dbReference>
<dbReference type="InterPro" id="IPR003265">
    <property type="entry name" value="HhH-GPD_domain"/>
</dbReference>
<evidence type="ECO:0000259" key="5">
    <source>
        <dbReference type="SMART" id="SM00478"/>
    </source>
</evidence>
<keyword evidence="4" id="KW-0234">DNA repair</keyword>
<protein>
    <recommendedName>
        <fullName evidence="2">DNA-3-methyladenine glycosylase II</fullName>
        <ecNumber evidence="2">3.2.2.21</ecNumber>
    </recommendedName>
</protein>
<evidence type="ECO:0000313" key="7">
    <source>
        <dbReference type="Proteomes" id="UP000016570"/>
    </source>
</evidence>
<dbReference type="PANTHER" id="PTHR43003:SF5">
    <property type="entry name" value="DNA-3-METHYLADENINE GLYCOSYLASE"/>
    <property type="match status" value="1"/>
</dbReference>
<keyword evidence="3" id="KW-0227">DNA damage</keyword>
<proteinExistence type="predicted"/>
<dbReference type="GO" id="GO:0006307">
    <property type="term" value="P:DNA alkylation repair"/>
    <property type="evidence" value="ECO:0007669"/>
    <property type="project" value="TreeGrafter"/>
</dbReference>
<reference evidence="6 7" key="1">
    <citation type="submission" date="2013-09" db="EMBL/GenBank/DDBJ databases">
        <title>Whole genome shotgun sequence of Vibrio proteolyticus NBRC 13287.</title>
        <authorList>
            <person name="Isaki S."/>
            <person name="Hosoyama A."/>
            <person name="Numata M."/>
            <person name="Hashimoto M."/>
            <person name="Hosoyama Y."/>
            <person name="Tsuchikane K."/>
            <person name="Noguchi M."/>
            <person name="Hirakata S."/>
            <person name="Ichikawa N."/>
            <person name="Ohji S."/>
            <person name="Yamazoe A."/>
            <person name="Fujita N."/>
        </authorList>
    </citation>
    <scope>NUCLEOTIDE SEQUENCE [LARGE SCALE GENOMIC DNA]</scope>
    <source>
        <strain evidence="6 7">NBRC 13287</strain>
    </source>
</reference>
<dbReference type="eggNOG" id="COG0122">
    <property type="taxonomic scope" value="Bacteria"/>
</dbReference>
<dbReference type="GO" id="GO:0006285">
    <property type="term" value="P:base-excision repair, AP site formation"/>
    <property type="evidence" value="ECO:0007669"/>
    <property type="project" value="TreeGrafter"/>
</dbReference>
<name>U3B9C3_VIBPR</name>
<gene>
    <name evidence="6" type="ORF">VPR01S_04_00180</name>
</gene>
<dbReference type="InterPro" id="IPR011257">
    <property type="entry name" value="DNA_glycosylase"/>
</dbReference>
<evidence type="ECO:0000256" key="1">
    <source>
        <dbReference type="ARBA" id="ARBA00000086"/>
    </source>
</evidence>
<evidence type="ECO:0000256" key="2">
    <source>
        <dbReference type="ARBA" id="ARBA00012000"/>
    </source>
</evidence>
<dbReference type="InterPro" id="IPR051912">
    <property type="entry name" value="Alkylbase_DNA_Glycosylase/TA"/>
</dbReference>
<dbReference type="EMBL" id="BATJ01000004">
    <property type="protein sequence ID" value="GAD66414.1"/>
    <property type="molecule type" value="Genomic_DNA"/>
</dbReference>
<dbReference type="SUPFAM" id="SSF48150">
    <property type="entry name" value="DNA-glycosylase"/>
    <property type="match status" value="1"/>
</dbReference>
<evidence type="ECO:0000256" key="4">
    <source>
        <dbReference type="ARBA" id="ARBA00023204"/>
    </source>
</evidence>
<dbReference type="GO" id="GO:0043916">
    <property type="term" value="F:DNA-7-methylguanine glycosylase activity"/>
    <property type="evidence" value="ECO:0007669"/>
    <property type="project" value="TreeGrafter"/>
</dbReference>
<evidence type="ECO:0000313" key="6">
    <source>
        <dbReference type="EMBL" id="GAD66414.1"/>
    </source>
</evidence>
<dbReference type="GO" id="GO:0032993">
    <property type="term" value="C:protein-DNA complex"/>
    <property type="evidence" value="ECO:0007669"/>
    <property type="project" value="TreeGrafter"/>
</dbReference>
<dbReference type="Proteomes" id="UP000016570">
    <property type="component" value="Unassembled WGS sequence"/>
</dbReference>
<dbReference type="SMART" id="SM00478">
    <property type="entry name" value="ENDO3c"/>
    <property type="match status" value="1"/>
</dbReference>
<dbReference type="Gene3D" id="1.10.1670.40">
    <property type="match status" value="1"/>
</dbReference>
<dbReference type="AlphaFoldDB" id="U3B9C3"/>
<comment type="catalytic activity">
    <reaction evidence="1">
        <text>Hydrolysis of alkylated DNA, releasing 3-methyladenine, 3-methylguanine, 7-methylguanine and 7-methyladenine.</text>
        <dbReference type="EC" id="3.2.2.21"/>
    </reaction>
</comment>
<sequence length="205" mass="22786">MSDLIHQRLLTQLSGLRYLSHVVTHNGAQTIERQPPAHLLRYLSRAVAGQQLSTTAARTIWARVDQLCEVHGPLELLLVEEHHQRLRSCGLSNAKVKTLLGVNQALQTGVVAADIHHSQDADYIVSQLVQLWGIGRWTAEMALIFFFAMPDIWSEGDASLVRGLAQLAEKEDVAPETIVQAAAPYRSYLALHIWAMLDAELLKEA</sequence>
<dbReference type="RefSeq" id="WP_021704403.1">
    <property type="nucleotide sequence ID" value="NZ_BATJ01000004.1"/>
</dbReference>
<comment type="caution">
    <text evidence="6">The sequence shown here is derived from an EMBL/GenBank/DDBJ whole genome shotgun (WGS) entry which is preliminary data.</text>
</comment>
<feature type="domain" description="HhH-GPD" evidence="5">
    <location>
        <begin position="48"/>
        <end position="198"/>
    </location>
</feature>
<dbReference type="PANTHER" id="PTHR43003">
    <property type="entry name" value="DNA-3-METHYLADENINE GLYCOSYLASE"/>
    <property type="match status" value="1"/>
</dbReference>
<dbReference type="STRING" id="1219065.VPR01S_04_00180"/>
<organism evidence="6 7">
    <name type="scientific">Vibrio proteolyticus NBRC 13287</name>
    <dbReference type="NCBI Taxonomy" id="1219065"/>
    <lineage>
        <taxon>Bacteria</taxon>
        <taxon>Pseudomonadati</taxon>
        <taxon>Pseudomonadota</taxon>
        <taxon>Gammaproteobacteria</taxon>
        <taxon>Vibrionales</taxon>
        <taxon>Vibrionaceae</taxon>
        <taxon>Vibrio</taxon>
    </lineage>
</organism>
<dbReference type="GO" id="GO:0005737">
    <property type="term" value="C:cytoplasm"/>
    <property type="evidence" value="ECO:0007669"/>
    <property type="project" value="TreeGrafter"/>
</dbReference>
<dbReference type="GO" id="GO:0032131">
    <property type="term" value="F:alkylated DNA binding"/>
    <property type="evidence" value="ECO:0007669"/>
    <property type="project" value="TreeGrafter"/>
</dbReference>
<keyword evidence="7" id="KW-1185">Reference proteome</keyword>
<evidence type="ECO:0000256" key="3">
    <source>
        <dbReference type="ARBA" id="ARBA00022763"/>
    </source>
</evidence>
<accession>U3B9C3</accession>
<dbReference type="GO" id="GO:0008725">
    <property type="term" value="F:DNA-3-methyladenine glycosylase activity"/>
    <property type="evidence" value="ECO:0007669"/>
    <property type="project" value="TreeGrafter"/>
</dbReference>
<dbReference type="EC" id="3.2.2.21" evidence="2"/>